<feature type="region of interest" description="Disordered" evidence="4">
    <location>
        <begin position="106"/>
        <end position="139"/>
    </location>
</feature>
<dbReference type="CDD" id="cd02249">
    <property type="entry name" value="ZZ"/>
    <property type="match status" value="1"/>
</dbReference>
<evidence type="ECO:0000313" key="6">
    <source>
        <dbReference type="EMBL" id="GAX26159.1"/>
    </source>
</evidence>
<feature type="region of interest" description="Disordered" evidence="4">
    <location>
        <begin position="193"/>
        <end position="296"/>
    </location>
</feature>
<evidence type="ECO:0000256" key="4">
    <source>
        <dbReference type="SAM" id="MobiDB-lite"/>
    </source>
</evidence>
<dbReference type="Gene3D" id="3.30.60.90">
    <property type="match status" value="1"/>
</dbReference>
<feature type="compositionally biased region" description="Basic and acidic residues" evidence="4">
    <location>
        <begin position="232"/>
        <end position="245"/>
    </location>
</feature>
<accession>A0A1Z5KIR3</accession>
<dbReference type="InParanoid" id="A0A1Z5KIR3"/>
<dbReference type="InterPro" id="IPR000433">
    <property type="entry name" value="Znf_ZZ"/>
</dbReference>
<feature type="compositionally biased region" description="Polar residues" evidence="4">
    <location>
        <begin position="217"/>
        <end position="228"/>
    </location>
</feature>
<proteinExistence type="predicted"/>
<keyword evidence="7" id="KW-1185">Reference proteome</keyword>
<evidence type="ECO:0000259" key="5">
    <source>
        <dbReference type="SMART" id="SM00291"/>
    </source>
</evidence>
<dbReference type="SMART" id="SM00291">
    <property type="entry name" value="ZnF_ZZ"/>
    <property type="match status" value="1"/>
</dbReference>
<dbReference type="Proteomes" id="UP000198406">
    <property type="component" value="Unassembled WGS sequence"/>
</dbReference>
<dbReference type="OrthoDB" id="49647at2759"/>
<comment type="caution">
    <text evidence="6">The sequence shown here is derived from an EMBL/GenBank/DDBJ whole genome shotgun (WGS) entry which is preliminary data.</text>
</comment>
<dbReference type="Pfam" id="PF00569">
    <property type="entry name" value="ZZ"/>
    <property type="match status" value="1"/>
</dbReference>
<dbReference type="SUPFAM" id="SSF57850">
    <property type="entry name" value="RING/U-box"/>
    <property type="match status" value="1"/>
</dbReference>
<evidence type="ECO:0000256" key="3">
    <source>
        <dbReference type="ARBA" id="ARBA00022833"/>
    </source>
</evidence>
<keyword evidence="3" id="KW-0862">Zinc</keyword>
<feature type="domain" description="ZZ-type" evidence="5">
    <location>
        <begin position="302"/>
        <end position="343"/>
    </location>
</feature>
<protein>
    <recommendedName>
        <fullName evidence="5">ZZ-type domain-containing protein</fullName>
    </recommendedName>
</protein>
<keyword evidence="1" id="KW-0479">Metal-binding</keyword>
<feature type="compositionally biased region" description="Basic and acidic residues" evidence="4">
    <location>
        <begin position="264"/>
        <end position="287"/>
    </location>
</feature>
<name>A0A1Z5KIR3_FISSO</name>
<evidence type="ECO:0000256" key="2">
    <source>
        <dbReference type="ARBA" id="ARBA00022771"/>
    </source>
</evidence>
<organism evidence="6 7">
    <name type="scientific">Fistulifera solaris</name>
    <name type="common">Oleaginous diatom</name>
    <dbReference type="NCBI Taxonomy" id="1519565"/>
    <lineage>
        <taxon>Eukaryota</taxon>
        <taxon>Sar</taxon>
        <taxon>Stramenopiles</taxon>
        <taxon>Ochrophyta</taxon>
        <taxon>Bacillariophyta</taxon>
        <taxon>Bacillariophyceae</taxon>
        <taxon>Bacillariophycidae</taxon>
        <taxon>Naviculales</taxon>
        <taxon>Naviculaceae</taxon>
        <taxon>Fistulifera</taxon>
    </lineage>
</organism>
<evidence type="ECO:0000256" key="1">
    <source>
        <dbReference type="ARBA" id="ARBA00022723"/>
    </source>
</evidence>
<evidence type="ECO:0000313" key="7">
    <source>
        <dbReference type="Proteomes" id="UP000198406"/>
    </source>
</evidence>
<dbReference type="InterPro" id="IPR043145">
    <property type="entry name" value="Znf_ZZ_sf"/>
</dbReference>
<keyword evidence="2" id="KW-0863">Zinc-finger</keyword>
<dbReference type="EMBL" id="BDSP01000239">
    <property type="protein sequence ID" value="GAX26159.1"/>
    <property type="molecule type" value="Genomic_DNA"/>
</dbReference>
<dbReference type="GO" id="GO:0008270">
    <property type="term" value="F:zinc ion binding"/>
    <property type="evidence" value="ECO:0007669"/>
    <property type="project" value="UniProtKB-KW"/>
</dbReference>
<gene>
    <name evidence="6" type="ORF">FisN_18Hh275</name>
</gene>
<dbReference type="AlphaFoldDB" id="A0A1Z5KIR3"/>
<sequence length="698" mass="76869">MRYFPNIIIKLGLEDPPEGKALFRRITPKQLRENSGDEPLAYLKKQAVLLFQKAFEDTDVNLACFNVSLMYKDMDGDYMIIHNPEDLTAALKEYAEAGKIKIIARVQDKPSAPNTASSSPSVHTSTQTTHTTTDHETLNVTDAVEHVVGAIASATIMAANQVTRSLRDIKRAERKIIQPIRVATVMRCSCKPNAAKKTAKSPPVDRKEEGKVEEKVSTATDEVLQTKSPPVDCKEDEKVEEKVSTDKVTPQPVEEVTATSATVDVEKEKNPTEDEESEKKPAAKSEEDCAIPETTNDEPLFIHGRHTCDGCLSTPIVGKRFHAIPDYDLCETCFKNYSGDRDFVEVELDQDRMFQDRWKTRWDQFRRKGCALVCNALPKCPPQTSASCPFPQSAAGNEFAHDLALEEAVRRSLDDLKKEPTEVEVMPNEFVLEEALRRSDEQAEAEEAAAVEKAIQMSMEEVNKPVASDTPMSARSLASKSSFAQDAAGCGDIANDLGEALDKIANEIDEMTLTLGRSDEEKEADDVDSYMEEESLKAIDDVSVDGEKGATIIEGSEPALTSKLSDAGSKNSWHVVDNDEDGEVLDANAALGRAAQMIGSALFNSDMERSAPTAPYESVATVSSIPTTVHLDRAELNALVPDQLERWALQLNQLHELGFLNDQVNVETIERLAAANIGVNSTDEVSVQQVIDEMMKDW</sequence>
<reference evidence="6 7" key="1">
    <citation type="journal article" date="2015" name="Plant Cell">
        <title>Oil accumulation by the oleaginous diatom Fistulifera solaris as revealed by the genome and transcriptome.</title>
        <authorList>
            <person name="Tanaka T."/>
            <person name="Maeda Y."/>
            <person name="Veluchamy A."/>
            <person name="Tanaka M."/>
            <person name="Abida H."/>
            <person name="Marechal E."/>
            <person name="Bowler C."/>
            <person name="Muto M."/>
            <person name="Sunaga Y."/>
            <person name="Tanaka M."/>
            <person name="Yoshino T."/>
            <person name="Taniguchi T."/>
            <person name="Fukuda Y."/>
            <person name="Nemoto M."/>
            <person name="Matsumoto M."/>
            <person name="Wong P.S."/>
            <person name="Aburatani S."/>
            <person name="Fujibuchi W."/>
        </authorList>
    </citation>
    <scope>NUCLEOTIDE SEQUENCE [LARGE SCALE GENOMIC DNA]</scope>
    <source>
        <strain evidence="6 7">JPCC DA0580</strain>
    </source>
</reference>
<feature type="compositionally biased region" description="Low complexity" evidence="4">
    <location>
        <begin position="110"/>
        <end position="131"/>
    </location>
</feature>
<feature type="compositionally biased region" description="Basic and acidic residues" evidence="4">
    <location>
        <begin position="203"/>
        <end position="216"/>
    </location>
</feature>